<dbReference type="PANTHER" id="PTHR12341">
    <property type="entry name" value="5'-&gt;3' EXORIBONUCLEASE"/>
    <property type="match status" value="1"/>
</dbReference>
<evidence type="ECO:0000313" key="4">
    <source>
        <dbReference type="Proteomes" id="UP000719766"/>
    </source>
</evidence>
<dbReference type="PANTHER" id="PTHR12341:SF7">
    <property type="entry name" value="5'-3' EXORIBONUCLEASE 1"/>
    <property type="match status" value="1"/>
</dbReference>
<reference evidence="3" key="1">
    <citation type="journal article" date="2020" name="New Phytol.">
        <title>Comparative genomics reveals dynamic genome evolution in host specialist ectomycorrhizal fungi.</title>
        <authorList>
            <person name="Lofgren L.A."/>
            <person name="Nguyen N.H."/>
            <person name="Vilgalys R."/>
            <person name="Ruytinx J."/>
            <person name="Liao H.L."/>
            <person name="Branco S."/>
            <person name="Kuo A."/>
            <person name="LaButti K."/>
            <person name="Lipzen A."/>
            <person name="Andreopoulos W."/>
            <person name="Pangilinan J."/>
            <person name="Riley R."/>
            <person name="Hundley H."/>
            <person name="Na H."/>
            <person name="Barry K."/>
            <person name="Grigoriev I.V."/>
            <person name="Stajich J.E."/>
            <person name="Kennedy P.G."/>
        </authorList>
    </citation>
    <scope>NUCLEOTIDE SEQUENCE</scope>
    <source>
        <strain evidence="3">S12</strain>
    </source>
</reference>
<dbReference type="InterPro" id="IPR027073">
    <property type="entry name" value="5_3_exoribonuclease"/>
</dbReference>
<dbReference type="GO" id="GO:0005634">
    <property type="term" value="C:nucleus"/>
    <property type="evidence" value="ECO:0007669"/>
    <property type="project" value="TreeGrafter"/>
</dbReference>
<keyword evidence="4" id="KW-1185">Reference proteome</keyword>
<dbReference type="Gene3D" id="2.170.260.40">
    <property type="match status" value="1"/>
</dbReference>
<dbReference type="OrthoDB" id="372487at2759"/>
<dbReference type="AlphaFoldDB" id="A0A9P7DNU8"/>
<feature type="domain" description="5'-3' exoribonuclease 1 D1" evidence="2">
    <location>
        <begin position="121"/>
        <end position="205"/>
    </location>
</feature>
<dbReference type="Pfam" id="PF18332">
    <property type="entry name" value="XRN1_D1"/>
    <property type="match status" value="1"/>
</dbReference>
<dbReference type="GeneID" id="64601937"/>
<dbReference type="InterPro" id="IPR040992">
    <property type="entry name" value="XRN1_D1"/>
</dbReference>
<dbReference type="InterPro" id="IPR047007">
    <property type="entry name" value="XRN1_D1_sf"/>
</dbReference>
<comment type="caution">
    <text evidence="3">The sequence shown here is derived from an EMBL/GenBank/DDBJ whole genome shotgun (WGS) entry which is preliminary data.</text>
</comment>
<dbReference type="GO" id="GO:0000956">
    <property type="term" value="P:nuclear-transcribed mRNA catabolic process"/>
    <property type="evidence" value="ECO:0007669"/>
    <property type="project" value="TreeGrafter"/>
</dbReference>
<sequence>MYDPNSPILDFYPLKFEQDLNRKKQEWQAIVKIPFIDEQQLLQAMHSREHRSAAMTLESVLNLSSILENPQSNLHSCQTSSLPYIIARARWNPSIYQLLMDSISSLDYVKVHSSVRKPSLDTYEKLVIVPGTPEKAVSNLHSHQGLSHWKGKAERIETIYSKKCGVITSDVDVLVHTRLLKDLKRLESGASVKDYEGPEKELEQAV</sequence>
<organism evidence="3 4">
    <name type="scientific">Suillus plorans</name>
    <dbReference type="NCBI Taxonomy" id="116603"/>
    <lineage>
        <taxon>Eukaryota</taxon>
        <taxon>Fungi</taxon>
        <taxon>Dikarya</taxon>
        <taxon>Basidiomycota</taxon>
        <taxon>Agaricomycotina</taxon>
        <taxon>Agaricomycetes</taxon>
        <taxon>Agaricomycetidae</taxon>
        <taxon>Boletales</taxon>
        <taxon>Suillineae</taxon>
        <taxon>Suillaceae</taxon>
        <taxon>Suillus</taxon>
    </lineage>
</organism>
<dbReference type="EMBL" id="JABBWE010000011">
    <property type="protein sequence ID" value="KAG1799422.1"/>
    <property type="molecule type" value="Genomic_DNA"/>
</dbReference>
<dbReference type="Gene3D" id="1.25.40.1050">
    <property type="match status" value="1"/>
</dbReference>
<feature type="domain" description="Xrn1 helical" evidence="1">
    <location>
        <begin position="1"/>
        <end position="49"/>
    </location>
</feature>
<evidence type="ECO:0000313" key="3">
    <source>
        <dbReference type="EMBL" id="KAG1799422.1"/>
    </source>
</evidence>
<protein>
    <submittedName>
        <fullName evidence="3">Uncharacterized protein</fullName>
    </submittedName>
</protein>
<dbReference type="GO" id="GO:0004534">
    <property type="term" value="F:5'-3' RNA exonuclease activity"/>
    <property type="evidence" value="ECO:0007669"/>
    <property type="project" value="TreeGrafter"/>
</dbReference>
<gene>
    <name evidence="3" type="ORF">HD556DRAFT_1458271</name>
</gene>
<evidence type="ECO:0000259" key="2">
    <source>
        <dbReference type="Pfam" id="PF18332"/>
    </source>
</evidence>
<accession>A0A9P7DNU8</accession>
<dbReference type="Pfam" id="PF17846">
    <property type="entry name" value="XRN_M"/>
    <property type="match status" value="1"/>
</dbReference>
<dbReference type="GO" id="GO:0016075">
    <property type="term" value="P:rRNA catabolic process"/>
    <property type="evidence" value="ECO:0007669"/>
    <property type="project" value="TreeGrafter"/>
</dbReference>
<dbReference type="InterPro" id="IPR041412">
    <property type="entry name" value="Xrn1_helical"/>
</dbReference>
<dbReference type="RefSeq" id="XP_041163821.1">
    <property type="nucleotide sequence ID" value="XM_041308173.1"/>
</dbReference>
<dbReference type="Proteomes" id="UP000719766">
    <property type="component" value="Unassembled WGS sequence"/>
</dbReference>
<evidence type="ECO:0000259" key="1">
    <source>
        <dbReference type="Pfam" id="PF17846"/>
    </source>
</evidence>
<dbReference type="GO" id="GO:0003723">
    <property type="term" value="F:RNA binding"/>
    <property type="evidence" value="ECO:0007669"/>
    <property type="project" value="TreeGrafter"/>
</dbReference>
<name>A0A9P7DNU8_9AGAM</name>
<proteinExistence type="predicted"/>